<dbReference type="NCBIfam" id="TIGR01868">
    <property type="entry name" value="casD_Cas5e"/>
    <property type="match status" value="1"/>
</dbReference>
<evidence type="ECO:0000313" key="2">
    <source>
        <dbReference type="EMBL" id="TBX44082.1"/>
    </source>
</evidence>
<proteinExistence type="predicted"/>
<evidence type="ECO:0000313" key="3">
    <source>
        <dbReference type="Proteomes" id="UP000292648"/>
    </source>
</evidence>
<accession>A0A4Q9Y1R0</accession>
<dbReference type="InterPro" id="IPR010147">
    <property type="entry name" value="CRISPR-assoc_prot_CasD"/>
</dbReference>
<dbReference type="InterPro" id="IPR013422">
    <property type="entry name" value="CRISPR-assoc_prot_Cas5_N"/>
</dbReference>
<dbReference type="Proteomes" id="UP000292648">
    <property type="component" value="Unassembled WGS sequence"/>
</dbReference>
<organism evidence="2 3">
    <name type="scientific">Lactiplantibacillus paraplantarum</name>
    <dbReference type="NCBI Taxonomy" id="60520"/>
    <lineage>
        <taxon>Bacteria</taxon>
        <taxon>Bacillati</taxon>
        <taxon>Bacillota</taxon>
        <taxon>Bacilli</taxon>
        <taxon>Lactobacillales</taxon>
        <taxon>Lactobacillaceae</taxon>
        <taxon>Lactiplantibacillus</taxon>
    </lineage>
</organism>
<dbReference type="EMBL" id="SEHH01000055">
    <property type="protein sequence ID" value="TBX44082.1"/>
    <property type="molecule type" value="Genomic_DNA"/>
</dbReference>
<dbReference type="GO" id="GO:0043571">
    <property type="term" value="P:maintenance of CRISPR repeat elements"/>
    <property type="evidence" value="ECO:0007669"/>
    <property type="project" value="InterPro"/>
</dbReference>
<dbReference type="GO" id="GO:0003723">
    <property type="term" value="F:RNA binding"/>
    <property type="evidence" value="ECO:0007669"/>
    <property type="project" value="InterPro"/>
</dbReference>
<name>A0A4Q9Y1R0_9LACO</name>
<dbReference type="Gene3D" id="3.30.70.2660">
    <property type="match status" value="1"/>
</dbReference>
<gene>
    <name evidence="2" type="primary">cas5e</name>
    <name evidence="2" type="ORF">EUZ87_06600</name>
</gene>
<dbReference type="CDD" id="cd09645">
    <property type="entry name" value="Cas5_I-E"/>
    <property type="match status" value="1"/>
</dbReference>
<dbReference type="AlphaFoldDB" id="A0A4Q9Y1R0"/>
<keyword evidence="1" id="KW-0051">Antiviral defense</keyword>
<dbReference type="GO" id="GO:0051607">
    <property type="term" value="P:defense response to virus"/>
    <property type="evidence" value="ECO:0007669"/>
    <property type="project" value="UniProtKB-KW"/>
</dbReference>
<reference evidence="2 3" key="1">
    <citation type="submission" date="2019-01" db="EMBL/GenBank/DDBJ databases">
        <title>Draft genome sequence of Lactobacillus paraplantarum OSY-TC318, a Producer of the novel lantibiotic Paraplantaracin TC318.</title>
        <authorList>
            <person name="Hussein W.E."/>
            <person name="Huang E."/>
            <person name="Yousef A.E."/>
        </authorList>
    </citation>
    <scope>NUCLEOTIDE SEQUENCE [LARGE SCALE GENOMIC DNA]</scope>
    <source>
        <strain evidence="2 3">OSY-TC318</strain>
    </source>
</reference>
<protein>
    <submittedName>
        <fullName evidence="2">Type I-E CRISPR-associated protein Cas5/CasD</fullName>
    </submittedName>
</protein>
<sequence>MKTVTIRLTAPLQSYGNEANFDRRTSYDYPSKSAVIGLIAAALGYPRRDSRIQTLNQLAYAVRVDQPAEPLTDFQIVEWKHGRRKLTYRDYLQDAVFMVAVGSEDDALIDQIDWALHHPHFQLALGRRANVLAGAIMTEISLNSNPAQTLQTLSWHAARFYMKKTRRSTFVAELIADAELLPDRPNSMVKDVAVSFDQRHRQYGFRAIAVDRVPLENPYFKANNADTNHDMMNYL</sequence>
<dbReference type="Pfam" id="PF09704">
    <property type="entry name" value="Cas_Cas5d"/>
    <property type="match status" value="1"/>
</dbReference>
<evidence type="ECO:0000256" key="1">
    <source>
        <dbReference type="ARBA" id="ARBA00023118"/>
    </source>
</evidence>
<dbReference type="InterPro" id="IPR021124">
    <property type="entry name" value="CRISPR-assoc_prot_Cas5"/>
</dbReference>
<comment type="caution">
    <text evidence="2">The sequence shown here is derived from an EMBL/GenBank/DDBJ whole genome shotgun (WGS) entry which is preliminary data.</text>
</comment>
<dbReference type="NCBIfam" id="TIGR02593">
    <property type="entry name" value="CRISPR_cas5"/>
    <property type="match status" value="1"/>
</dbReference>